<dbReference type="Pfam" id="PF04299">
    <property type="entry name" value="FMN_bind_2"/>
    <property type="match status" value="1"/>
</dbReference>
<gene>
    <name evidence="1" type="ORF">RT723_06720</name>
</gene>
<reference evidence="1 2" key="1">
    <citation type="submission" date="2023-10" db="EMBL/GenBank/DDBJ databases">
        <title>Psychrosphaera aquimaarina strain SW33 isolated from seawater.</title>
        <authorList>
            <person name="Bayburt H."/>
            <person name="Kim J.M."/>
            <person name="Choi B.J."/>
            <person name="Jeon C.O."/>
        </authorList>
    </citation>
    <scope>NUCLEOTIDE SEQUENCE [LARGE SCALE GENOMIC DNA]</scope>
    <source>
        <strain evidence="1 2">KCTC 52743</strain>
    </source>
</reference>
<accession>A0ABU3QZW6</accession>
<dbReference type="InterPro" id="IPR007396">
    <property type="entry name" value="TR_PAI2-type"/>
</dbReference>
<dbReference type="Proteomes" id="UP001257914">
    <property type="component" value="Unassembled WGS sequence"/>
</dbReference>
<dbReference type="PANTHER" id="PTHR35802:SF1">
    <property type="entry name" value="PROTEASE SYNTHASE AND SPORULATION PROTEIN PAI 2"/>
    <property type="match status" value="1"/>
</dbReference>
<dbReference type="RefSeq" id="WP_315946411.1">
    <property type="nucleotide sequence ID" value="NZ_JAWCUA010000007.1"/>
</dbReference>
<evidence type="ECO:0000313" key="2">
    <source>
        <dbReference type="Proteomes" id="UP001257914"/>
    </source>
</evidence>
<organism evidence="1 2">
    <name type="scientific">Psychrosphaera aquimarina</name>
    <dbReference type="NCBI Taxonomy" id="2044854"/>
    <lineage>
        <taxon>Bacteria</taxon>
        <taxon>Pseudomonadati</taxon>
        <taxon>Pseudomonadota</taxon>
        <taxon>Gammaproteobacteria</taxon>
        <taxon>Alteromonadales</taxon>
        <taxon>Pseudoalteromonadaceae</taxon>
        <taxon>Psychrosphaera</taxon>
    </lineage>
</organism>
<dbReference type="PANTHER" id="PTHR35802">
    <property type="entry name" value="PROTEASE SYNTHASE AND SPORULATION PROTEIN PAI 2"/>
    <property type="match status" value="1"/>
</dbReference>
<dbReference type="Gene3D" id="2.30.110.10">
    <property type="entry name" value="Electron Transport, Fmn-binding Protein, Chain A"/>
    <property type="match status" value="1"/>
</dbReference>
<dbReference type="EMBL" id="JAWCUA010000007">
    <property type="protein sequence ID" value="MDU0112700.1"/>
    <property type="molecule type" value="Genomic_DNA"/>
</dbReference>
<proteinExistence type="predicted"/>
<evidence type="ECO:0000313" key="1">
    <source>
        <dbReference type="EMBL" id="MDU0112700.1"/>
    </source>
</evidence>
<dbReference type="PIRSF" id="PIRSF010372">
    <property type="entry name" value="PaiB"/>
    <property type="match status" value="1"/>
</dbReference>
<sequence>MYAPNNFKQTDIRELIAIMREYPFATLITHSISGIEANHLPVTIVESDGGMAIHAHIAKANKLWQSVEQGADVLLIFNGPNCYVSPNYYPTKKENGRAVPTWNYVVVHVKGNISFIHDEQWVYRMLDTLTKEHEAEQISPWSITDAPVEYIDKMLSAIVGIEISIDEIEGKWKLSQNQPDVNKLGVMQRLIENGQAQQVKISELINDLQ</sequence>
<name>A0ABU3QZW6_9GAMM</name>
<protein>
    <submittedName>
        <fullName evidence="1">FMN-binding negative transcriptional regulator</fullName>
    </submittedName>
</protein>
<dbReference type="SUPFAM" id="SSF50475">
    <property type="entry name" value="FMN-binding split barrel"/>
    <property type="match status" value="1"/>
</dbReference>
<comment type="caution">
    <text evidence="1">The sequence shown here is derived from an EMBL/GenBank/DDBJ whole genome shotgun (WGS) entry which is preliminary data.</text>
</comment>
<keyword evidence="2" id="KW-1185">Reference proteome</keyword>
<dbReference type="InterPro" id="IPR012349">
    <property type="entry name" value="Split_barrel_FMN-bd"/>
</dbReference>